<dbReference type="GO" id="GO:0004525">
    <property type="term" value="F:ribonuclease III activity"/>
    <property type="evidence" value="ECO:0007669"/>
    <property type="project" value="InterPro"/>
</dbReference>
<protein>
    <recommendedName>
        <fullName evidence="2">RNase III domain-containing protein</fullName>
    </recommendedName>
</protein>
<feature type="region of interest" description="Disordered" evidence="1">
    <location>
        <begin position="1960"/>
        <end position="1983"/>
    </location>
</feature>
<feature type="region of interest" description="Disordered" evidence="1">
    <location>
        <begin position="2157"/>
        <end position="2177"/>
    </location>
</feature>
<feature type="compositionally biased region" description="Low complexity" evidence="1">
    <location>
        <begin position="2157"/>
        <end position="2174"/>
    </location>
</feature>
<feature type="compositionally biased region" description="Basic and acidic residues" evidence="1">
    <location>
        <begin position="763"/>
        <end position="773"/>
    </location>
</feature>
<dbReference type="EMBL" id="JAECZO010000063">
    <property type="protein sequence ID" value="KAK7195842.1"/>
    <property type="molecule type" value="Genomic_DNA"/>
</dbReference>
<dbReference type="Pfam" id="PF18176">
    <property type="entry name" value="KptA_kDCL"/>
    <property type="match status" value="1"/>
</dbReference>
<dbReference type="Pfam" id="PF18188">
    <property type="entry name" value="PPL4"/>
    <property type="match status" value="1"/>
</dbReference>
<keyword evidence="4" id="KW-1185">Reference proteome</keyword>
<proteinExistence type="predicted"/>
<feature type="compositionally biased region" description="Polar residues" evidence="1">
    <location>
        <begin position="1668"/>
        <end position="1678"/>
    </location>
</feature>
<dbReference type="Gene3D" id="1.10.1520.10">
    <property type="entry name" value="Ribonuclease III domain"/>
    <property type="match status" value="1"/>
</dbReference>
<dbReference type="Pfam" id="PF18177">
    <property type="entry name" value="La_HTH_kDCL"/>
    <property type="match status" value="1"/>
</dbReference>
<dbReference type="SUPFAM" id="SSF69065">
    <property type="entry name" value="RNase III domain-like"/>
    <property type="match status" value="1"/>
</dbReference>
<feature type="compositionally biased region" description="Pro residues" evidence="1">
    <location>
        <begin position="1730"/>
        <end position="1740"/>
    </location>
</feature>
<feature type="region of interest" description="Disordered" evidence="1">
    <location>
        <begin position="604"/>
        <end position="629"/>
    </location>
</feature>
<feature type="region of interest" description="Disordered" evidence="1">
    <location>
        <begin position="1007"/>
        <end position="1026"/>
    </location>
</feature>
<feature type="compositionally biased region" description="Pro residues" evidence="1">
    <location>
        <begin position="1961"/>
        <end position="1972"/>
    </location>
</feature>
<dbReference type="PANTHER" id="PTHR48125">
    <property type="entry name" value="LP07818P1"/>
    <property type="match status" value="1"/>
</dbReference>
<dbReference type="InterPro" id="IPR040562">
    <property type="entry name" value="PPL4"/>
</dbReference>
<reference evidence="3 4" key="1">
    <citation type="journal article" date="2021" name="MBio">
        <title>A New Model Trypanosomatid, Novymonas esmeraldas: Genomic Perception of Its 'Candidatus Pandoraea novymonadis' Endosymbiont.</title>
        <authorList>
            <person name="Zakharova A."/>
            <person name="Saura A."/>
            <person name="Butenko A."/>
            <person name="Podesvova L."/>
            <person name="Warmusova S."/>
            <person name="Kostygov A.Y."/>
            <person name="Nenarokova A."/>
            <person name="Lukes J."/>
            <person name="Opperdoes F.R."/>
            <person name="Yurchenko V."/>
        </authorList>
    </citation>
    <scope>NUCLEOTIDE SEQUENCE [LARGE SCALE GENOMIC DNA]</scope>
    <source>
        <strain evidence="3 4">E262AT.01</strain>
    </source>
</reference>
<dbReference type="Proteomes" id="UP001430356">
    <property type="component" value="Unassembled WGS sequence"/>
</dbReference>
<dbReference type="InterPro" id="IPR036389">
    <property type="entry name" value="RNase_III_sf"/>
</dbReference>
<feature type="region of interest" description="Disordered" evidence="1">
    <location>
        <begin position="264"/>
        <end position="289"/>
    </location>
</feature>
<feature type="domain" description="RNase III" evidence="2">
    <location>
        <begin position="1067"/>
        <end position="1117"/>
    </location>
</feature>
<accession>A0AAW0EP63</accession>
<sequence length="2222" mass="240822">MPPSSEDGELSAAATAAVAATTAATAAAPSSAALGTVEDVFNGCLNPSTARSPARHALVRIVKLWLAQHSILKSTTPDVFFAQPDHFGWSAAPDFLRYWVAVVAQKFNKFAASEHTYLNLPPSEQTEWLTYKTAILVNVGNLRSAFQQQLLDVVSAAAQLAWPLAGGDDGTGVVEVFMAVVFVLIFYERPAIAARAVEAVFLAILAQQQDNFTLVPKLISYFVPHMTVSGTSFADRVALVADQLILRGFCFSVAFSYAGAAAAATASPPSSPRPSTTAAVSPGSDVRSSQLVPMSVREVVQRVRELSSSSSSATMTAEVLRIRSRIERCDGTTSEAEGVTFSKYLSLVVEECRCFYVRCQQASKKQVKGGETLLRLEPHDVQGVMRKLQKMLRFASPYYEHIVQRGVWAEILRSDGWVPLQFIEDELAAQTNSVVAKLPSRERLEIVESLLRQHDNFQRFQVDACPIRGSPFHGQRCARSVYGHEIRNPPLYRQIICQPECLVRPDDAAGMAGLPLFGWIALVERPLKALTTHPSIMPLFDNIPFFVVMPPEAIGAFRDYEECIPQAKKYDQKLRKQTLWFAEVYLRAIARDGAAMLTSVDSKPVSSASSASTATLRRDAPSLPSGSVTAPSPWTEVYTKVQGESNAVTQRWYVFPQYHVRKAQRAAGTDATDAVTADATVRRTPPGRAPTVLGLPKMFFTGRVAELREIRSTEVSRHVALDSEGCSTGISASKEEEGEEEGEEEEDCNDGASRPHRFTTTAGDERRGTPKEFCADPVGDKVGGEAEPAAAAAALCEYVIDAYRAPSSALPDVVVRARGRGSGAAGVSICLATQEEATSHYSRCFPPSRVQSIFADYADEAMPEVLASVDDDCDDADDAGDARRKDELAAAAEWQRMARGGDVAALRRLGRWGAHTKAVPHPQPPLPQKLTAGMAPVLPDDTTFDVAPLLDTLVAFIASDQFSCVLDVRVRTAAGVSLVGCRQGVAEAKAFARARGLQYSLLGQRSSKDADGAADHPGWGLADGGEDAVPPRSVAARAPVGTTAARTVRDLDRYEFRKRVTWSSRDLEHIVNELQLQPGDIPLSTLADALTRECEDSASNYELLEFIGDAVMDFLVVADACLVANAARQCSGAATSPSPQTRWEPTQFPLPLPQHSWLDAGVALTSVMESSVTATVCRNAVIGELLPPTVSRHFNKERYPQLLFKVRADVFEAIVGAAYCSGLGLDRIRGLLRRLFSFLPAATRVARLACSASVDTLFRALLGCPYVLEDDAYVAEQLFGYRTTRLLELAPRLARVEGEDDGAGAASRATHLAAASLPRIQGKEFASMFTTGSPVYSYRRLHSFDAARLHNRILHLFSERTIGFVNEIITGVTHLVLDLDKVHPRSWGLLRIVWEWYQQHFSCPAAIFALDSSGTSVVSGSWKDSCHVHLPQVTVSIETWASLVEHIRAWVVAHLAEKATRLRDSLVAHVEGYRVWLHRKALLRAVHAAGGQPRPHMWDFCDSASLLVLARASRAVRLSVLEHVAYTTQTPAGLAAFAAIHSDADVFYGSWKQNEEMVVLEYRGESAPQRQQHRLIVPLPWFQQLQRGTAAEVRGSDGAASSEAMYEPSQFWEDAIDQGLIKSKKLRLYLNDKCDTKYGVEQRPLVLDTLLVVPVRSARATTARPDVTVTQYRPQRPNQPLVEITDASCARRSSLADARAATQQHMRRLQRSRTTGGGEARRSHSSSSPSSPPSPSPASPPHCVEPIAWDCDGVSDDPEVGWVVECAHSSTLALSSLRTLEYRGTDAMMYTSWVDCPPGAEDGALFSQTGVRDTLASFEDVYEHRVELPGRLECTSWLTWLNAFLLRGPQMPFKDDSKVDAWSPAWWAFDARQRTTTLYVATEPVLRLADTSSLAAALAPPSAQHGGGGAMERFAQLFMPQVSYAKVPPLKVKYDTYGAHTLPLFPQTTVKRVELAAPSSPAYPGPVPPSPGPDAAGAASPRGEAPAKLTVLPGAGAAVDGVAAAATAIPSESSPLLNNTLISPSLAIVSLAAHVPRGGGGDTSTTAPASSWVWRAIAYVFSATAARAEVGCLPLVVCESHHVRNQVDAELHASVPGRRRHARLYILSLQDMECIKVYVAAAGVGAGAGAGGGGRRDRRRRLLQHIFFVTAADVGTASASGGPSGASSPAVDPPHVQSERVRALQDALFESVRRTQAPRLYVSDDALRDKLRDALRPSGRVL</sequence>
<evidence type="ECO:0000313" key="3">
    <source>
        <dbReference type="EMBL" id="KAK7195842.1"/>
    </source>
</evidence>
<dbReference type="PROSITE" id="PS50142">
    <property type="entry name" value="RNASE_3_2"/>
    <property type="match status" value="1"/>
</dbReference>
<gene>
    <name evidence="3" type="ORF">NESM_000515600</name>
</gene>
<evidence type="ECO:0000259" key="2">
    <source>
        <dbReference type="PROSITE" id="PS50142"/>
    </source>
</evidence>
<feature type="region of interest" description="Disordered" evidence="1">
    <location>
        <begin position="1666"/>
        <end position="1744"/>
    </location>
</feature>
<comment type="caution">
    <text evidence="3">The sequence shown here is derived from an EMBL/GenBank/DDBJ whole genome shotgun (WGS) entry which is preliminary data.</text>
</comment>
<feature type="compositionally biased region" description="Low complexity" evidence="1">
    <location>
        <begin position="264"/>
        <end position="282"/>
    </location>
</feature>
<evidence type="ECO:0000256" key="1">
    <source>
        <dbReference type="SAM" id="MobiDB-lite"/>
    </source>
</evidence>
<feature type="compositionally biased region" description="Acidic residues" evidence="1">
    <location>
        <begin position="736"/>
        <end position="749"/>
    </location>
</feature>
<feature type="compositionally biased region" description="Low complexity" evidence="1">
    <location>
        <begin position="1973"/>
        <end position="1983"/>
    </location>
</feature>
<dbReference type="InterPro" id="IPR040545">
    <property type="entry name" value="DICER_HTH"/>
</dbReference>
<name>A0AAW0EP63_9TRYP</name>
<feature type="compositionally biased region" description="Low complexity" evidence="1">
    <location>
        <begin position="1687"/>
        <end position="1701"/>
    </location>
</feature>
<organism evidence="3 4">
    <name type="scientific">Novymonas esmeraldas</name>
    <dbReference type="NCBI Taxonomy" id="1808958"/>
    <lineage>
        <taxon>Eukaryota</taxon>
        <taxon>Discoba</taxon>
        <taxon>Euglenozoa</taxon>
        <taxon>Kinetoplastea</taxon>
        <taxon>Metakinetoplastina</taxon>
        <taxon>Trypanosomatida</taxon>
        <taxon>Trypanosomatidae</taxon>
        <taxon>Novymonas</taxon>
    </lineage>
</organism>
<dbReference type="InterPro" id="IPR040715">
    <property type="entry name" value="KptA_kDICER"/>
</dbReference>
<dbReference type="PANTHER" id="PTHR48125:SF10">
    <property type="entry name" value="OS12G0136300 PROTEIN"/>
    <property type="match status" value="1"/>
</dbReference>
<feature type="region of interest" description="Disordered" evidence="1">
    <location>
        <begin position="724"/>
        <end position="773"/>
    </location>
</feature>
<dbReference type="InterPro" id="IPR000999">
    <property type="entry name" value="RNase_III_dom"/>
</dbReference>
<evidence type="ECO:0000313" key="4">
    <source>
        <dbReference type="Proteomes" id="UP001430356"/>
    </source>
</evidence>
<feature type="compositionally biased region" description="Low complexity" evidence="1">
    <location>
        <begin position="606"/>
        <end position="615"/>
    </location>
</feature>
<dbReference type="GO" id="GO:0006396">
    <property type="term" value="P:RNA processing"/>
    <property type="evidence" value="ECO:0007669"/>
    <property type="project" value="InterPro"/>
</dbReference>